<dbReference type="InterPro" id="IPR034079">
    <property type="entry name" value="R3H_KhpB"/>
</dbReference>
<dbReference type="Gene3D" id="3.30.1370.50">
    <property type="entry name" value="R3H-like domain"/>
    <property type="match status" value="1"/>
</dbReference>
<accession>A0A1F8GSF9</accession>
<dbReference type="PANTHER" id="PTHR35800:SF1">
    <property type="entry name" value="RNA-BINDING PROTEIN KHPB"/>
    <property type="match status" value="1"/>
</dbReference>
<evidence type="ECO:0000313" key="3">
    <source>
        <dbReference type="Proteomes" id="UP000178444"/>
    </source>
</evidence>
<sequence>MSEILKQKIRDIVERVAQAMNITCQVEVGEELRDGKIRLLAVVRVPDHAHLLIGKNGQNLQALEHLVRTSVAKESPAVSVTIDINDYKRAKASQVLEIARQAVAKVRSTRRAQALAPMSSYERRVVHMELASMPDIITESIGQDPQRRIVVKPL</sequence>
<dbReference type="Pfam" id="PF01424">
    <property type="entry name" value="R3H"/>
    <property type="match status" value="1"/>
</dbReference>
<gene>
    <name evidence="2" type="ORF">A2941_02140</name>
</gene>
<dbReference type="CDD" id="cd02644">
    <property type="entry name" value="R3H_jag"/>
    <property type="match status" value="1"/>
</dbReference>
<dbReference type="Gene3D" id="3.30.300.20">
    <property type="match status" value="1"/>
</dbReference>
<comment type="caution">
    <text evidence="2">The sequence shown here is derived from an EMBL/GenBank/DDBJ whole genome shotgun (WGS) entry which is preliminary data.</text>
</comment>
<reference evidence="2 3" key="1">
    <citation type="journal article" date="2016" name="Nat. Commun.">
        <title>Thousands of microbial genomes shed light on interconnected biogeochemical processes in an aquifer system.</title>
        <authorList>
            <person name="Anantharaman K."/>
            <person name="Brown C.T."/>
            <person name="Hug L.A."/>
            <person name="Sharon I."/>
            <person name="Castelle C.J."/>
            <person name="Probst A.J."/>
            <person name="Thomas B.C."/>
            <person name="Singh A."/>
            <person name="Wilkins M.J."/>
            <person name="Karaoz U."/>
            <person name="Brodie E.L."/>
            <person name="Williams K.H."/>
            <person name="Hubbard S.S."/>
            <person name="Banfield J.F."/>
        </authorList>
    </citation>
    <scope>NUCLEOTIDE SEQUENCE [LARGE SCALE GENOMIC DNA]</scope>
</reference>
<dbReference type="AlphaFoldDB" id="A0A1F8GSF9"/>
<proteinExistence type="predicted"/>
<dbReference type="InterPro" id="IPR015946">
    <property type="entry name" value="KH_dom-like_a/b"/>
</dbReference>
<dbReference type="SMART" id="SM00393">
    <property type="entry name" value="R3H"/>
    <property type="match status" value="1"/>
</dbReference>
<feature type="domain" description="R3H" evidence="1">
    <location>
        <begin position="89"/>
        <end position="154"/>
    </location>
</feature>
<protein>
    <recommendedName>
        <fullName evidence="1">R3H domain-containing protein</fullName>
    </recommendedName>
</protein>
<dbReference type="InterPro" id="IPR001374">
    <property type="entry name" value="R3H_dom"/>
</dbReference>
<organism evidence="2 3">
    <name type="scientific">Candidatus Yanofskybacteria bacterium RIFCSPLOWO2_01_FULL_49_17</name>
    <dbReference type="NCBI Taxonomy" id="1802700"/>
    <lineage>
        <taxon>Bacteria</taxon>
        <taxon>Candidatus Yanofskyibacteriota</taxon>
    </lineage>
</organism>
<name>A0A1F8GSF9_9BACT</name>
<dbReference type="Proteomes" id="UP000178444">
    <property type="component" value="Unassembled WGS sequence"/>
</dbReference>
<dbReference type="InterPro" id="IPR036867">
    <property type="entry name" value="R3H_dom_sf"/>
</dbReference>
<evidence type="ECO:0000259" key="1">
    <source>
        <dbReference type="PROSITE" id="PS51061"/>
    </source>
</evidence>
<dbReference type="PANTHER" id="PTHR35800">
    <property type="entry name" value="PROTEIN JAG"/>
    <property type="match status" value="1"/>
</dbReference>
<dbReference type="InterPro" id="IPR039247">
    <property type="entry name" value="KhpB"/>
</dbReference>
<dbReference type="GO" id="GO:0003723">
    <property type="term" value="F:RNA binding"/>
    <property type="evidence" value="ECO:0007669"/>
    <property type="project" value="InterPro"/>
</dbReference>
<dbReference type="EMBL" id="MGKO01000001">
    <property type="protein sequence ID" value="OGN28313.1"/>
    <property type="molecule type" value="Genomic_DNA"/>
</dbReference>
<dbReference type="PROSITE" id="PS51061">
    <property type="entry name" value="R3H"/>
    <property type="match status" value="1"/>
</dbReference>
<dbReference type="SUPFAM" id="SSF82708">
    <property type="entry name" value="R3H domain"/>
    <property type="match status" value="1"/>
</dbReference>
<evidence type="ECO:0000313" key="2">
    <source>
        <dbReference type="EMBL" id="OGN28313.1"/>
    </source>
</evidence>